<gene>
    <name evidence="2" type="ORF">OH136_08815</name>
</gene>
<reference evidence="2" key="1">
    <citation type="submission" date="2022-10" db="EMBL/GenBank/DDBJ databases">
        <authorList>
            <person name="Yue Y."/>
        </authorList>
    </citation>
    <scope>NUCLEOTIDE SEQUENCE</scope>
    <source>
        <strain evidence="2">Z654</strain>
    </source>
</reference>
<evidence type="ECO:0000313" key="3">
    <source>
        <dbReference type="Proteomes" id="UP001208041"/>
    </source>
</evidence>
<dbReference type="RefSeq" id="WP_263953513.1">
    <property type="nucleotide sequence ID" value="NZ_JAOYFC010000002.1"/>
</dbReference>
<evidence type="ECO:0000259" key="1">
    <source>
        <dbReference type="Pfam" id="PF06568"/>
    </source>
</evidence>
<proteinExistence type="predicted"/>
<protein>
    <submittedName>
        <fullName evidence="2">DUF1127 domain-containing protein</fullName>
    </submittedName>
</protein>
<dbReference type="Proteomes" id="UP001208041">
    <property type="component" value="Unassembled WGS sequence"/>
</dbReference>
<accession>A0AAE3LUL3</accession>
<feature type="domain" description="YjiS-like" evidence="1">
    <location>
        <begin position="30"/>
        <end position="61"/>
    </location>
</feature>
<comment type="caution">
    <text evidence="2">The sequence shown here is derived from an EMBL/GenBank/DDBJ whole genome shotgun (WGS) entry which is preliminary data.</text>
</comment>
<keyword evidence="3" id="KW-1185">Reference proteome</keyword>
<dbReference type="EMBL" id="JAOYFC010000002">
    <property type="protein sequence ID" value="MCV6824655.1"/>
    <property type="molecule type" value="Genomic_DNA"/>
</dbReference>
<dbReference type="Pfam" id="PF06568">
    <property type="entry name" value="YjiS-like"/>
    <property type="match status" value="1"/>
</dbReference>
<dbReference type="AlphaFoldDB" id="A0AAE3LUL3"/>
<organism evidence="2 3">
    <name type="scientific">Halocynthiibacter halioticoli</name>
    <dbReference type="NCBI Taxonomy" id="2986804"/>
    <lineage>
        <taxon>Bacteria</taxon>
        <taxon>Pseudomonadati</taxon>
        <taxon>Pseudomonadota</taxon>
        <taxon>Alphaproteobacteria</taxon>
        <taxon>Rhodobacterales</taxon>
        <taxon>Paracoccaceae</taxon>
        <taxon>Halocynthiibacter</taxon>
    </lineage>
</organism>
<name>A0AAE3LUL3_9RHOB</name>
<evidence type="ECO:0000313" key="2">
    <source>
        <dbReference type="EMBL" id="MCV6824655.1"/>
    </source>
</evidence>
<sequence>MAYVATQKYDAKPSIFSALIQGVQNGFTSFAEARKLAADAQELEALSDRQLADIGIRRDEIARRVAGL</sequence>
<dbReference type="InterPro" id="IPR009506">
    <property type="entry name" value="YjiS-like"/>
</dbReference>